<feature type="compositionally biased region" description="Basic and acidic residues" evidence="2">
    <location>
        <begin position="645"/>
        <end position="656"/>
    </location>
</feature>
<gene>
    <name evidence="7" type="ORF">Cvel_7993</name>
</gene>
<keyword evidence="3" id="KW-0732">Signal</keyword>
<accession>A0A0G4HR07</accession>
<dbReference type="PANTHER" id="PTHR45778">
    <property type="entry name" value="PURPLE ACID PHOSPHATASE-RELATED"/>
    <property type="match status" value="1"/>
</dbReference>
<dbReference type="GO" id="GO:0003993">
    <property type="term" value="F:acid phosphatase activity"/>
    <property type="evidence" value="ECO:0007669"/>
    <property type="project" value="InterPro"/>
</dbReference>
<name>A0A0G4HR07_9ALVE</name>
<feature type="region of interest" description="Disordered" evidence="2">
    <location>
        <begin position="645"/>
        <end position="672"/>
    </location>
</feature>
<dbReference type="Pfam" id="PF14008">
    <property type="entry name" value="Metallophos_C"/>
    <property type="match status" value="1"/>
</dbReference>
<dbReference type="SUPFAM" id="SSF56300">
    <property type="entry name" value="Metallo-dependent phosphatases"/>
    <property type="match status" value="1"/>
</dbReference>
<proteinExistence type="predicted"/>
<sequence length="672" mass="74380">MARLRSFQKGGGVISLPSFLVLVSVPACVFSSSLTDTTTRGMGKILPVDAENDAAMLHERGDRDGKNNVITFLDRQSSSSSDNSFVEYSWKIPEFEKTCGGSASPRMLNQVVWVSPNDPDPLMGKWLKEGCWAGLFPSGADVSKIDPIKKTTADQPLTKVAPMRWIEVDSEEGSFQWSMDSKQRVDMEVILFSGGFDSPVPLKRTGLEVTDKEEPGQIRLALTGRDEEMLVQWNSANGDLQKVKWGLEKDNLDRETTEKEGDVETISASDLCGEPATSQGFFDPGFFHAVSLDLSGIEEGTEVFYSVGEGGQWTDVTSFRVPKQRGAQKPVKAIIVADMGETYNDGSHYHWEEPDARNTTSHMASFASSLDADLTIHAGDLSYATGYESEWDKFLTAIEPLSSRLPYMTGKGNHEQDWAFPPPGAPPTHYKGRDSGGECGVATDLRFRMPTTERDGNRREGWWSVDVGSVHFTMTNTEMPCGKDSDMYAWLDGDLGGVNRTETPWVVVLGHRQMWDSWGSEKNLVQMEPLLIKHRVDLSIYGHIHYAEQSCPMEKGKCVGEANRRPDGYDAPVHLVVGNGGQSLSRFPPLKPSYNVFQQHEWGFSVLEAHNATHLTFSFYGDAPMDSEPPLRHSFTLVRAFPREVESTGELERERGTSSSSPFLSSSSPSPP</sequence>
<evidence type="ECO:0000256" key="3">
    <source>
        <dbReference type="SAM" id="SignalP"/>
    </source>
</evidence>
<dbReference type="Gene3D" id="3.60.21.10">
    <property type="match status" value="1"/>
</dbReference>
<dbReference type="Gene3D" id="2.60.40.380">
    <property type="entry name" value="Purple acid phosphatase-like, N-terminal"/>
    <property type="match status" value="1"/>
</dbReference>
<feature type="domain" description="Purple acid phosphatase C-terminal" evidence="5">
    <location>
        <begin position="571"/>
        <end position="622"/>
    </location>
</feature>
<evidence type="ECO:0000259" key="4">
    <source>
        <dbReference type="Pfam" id="PF00149"/>
    </source>
</evidence>
<dbReference type="InterPro" id="IPR004843">
    <property type="entry name" value="Calcineurin-like_PHP"/>
</dbReference>
<dbReference type="InterPro" id="IPR015914">
    <property type="entry name" value="PAPs_N"/>
</dbReference>
<protein>
    <recommendedName>
        <fullName evidence="8">Purple acid phosphatase</fullName>
    </recommendedName>
</protein>
<evidence type="ECO:0000259" key="6">
    <source>
        <dbReference type="Pfam" id="PF16656"/>
    </source>
</evidence>
<dbReference type="InterPro" id="IPR029052">
    <property type="entry name" value="Metallo-depent_PP-like"/>
</dbReference>
<keyword evidence="1" id="KW-0325">Glycoprotein</keyword>
<organism evidence="7">
    <name type="scientific">Chromera velia CCMP2878</name>
    <dbReference type="NCBI Taxonomy" id="1169474"/>
    <lineage>
        <taxon>Eukaryota</taxon>
        <taxon>Sar</taxon>
        <taxon>Alveolata</taxon>
        <taxon>Colpodellida</taxon>
        <taxon>Chromeraceae</taxon>
        <taxon>Chromera</taxon>
    </lineage>
</organism>
<dbReference type="EMBL" id="CDMZ01003512">
    <property type="protein sequence ID" value="CEM46666.1"/>
    <property type="molecule type" value="Genomic_DNA"/>
</dbReference>
<dbReference type="Pfam" id="PF16656">
    <property type="entry name" value="Pur_ac_phosph_N"/>
    <property type="match status" value="1"/>
</dbReference>
<feature type="chain" id="PRO_5005191678" description="Purple acid phosphatase" evidence="3">
    <location>
        <begin position="32"/>
        <end position="672"/>
    </location>
</feature>
<evidence type="ECO:0000259" key="5">
    <source>
        <dbReference type="Pfam" id="PF14008"/>
    </source>
</evidence>
<dbReference type="InterPro" id="IPR025733">
    <property type="entry name" value="PAPs_C"/>
</dbReference>
<evidence type="ECO:0000313" key="7">
    <source>
        <dbReference type="EMBL" id="CEM46666.1"/>
    </source>
</evidence>
<evidence type="ECO:0000256" key="1">
    <source>
        <dbReference type="ARBA" id="ARBA00023180"/>
    </source>
</evidence>
<dbReference type="PANTHER" id="PTHR45778:SF3">
    <property type="entry name" value="PURPLE ACID PHOSPHATASE"/>
    <property type="match status" value="1"/>
</dbReference>
<dbReference type="VEuPathDB" id="CryptoDB:Cvel_7993"/>
<dbReference type="InterPro" id="IPR041792">
    <property type="entry name" value="MPP_PAP"/>
</dbReference>
<feature type="domain" description="Calcineurin-like phosphoesterase" evidence="4">
    <location>
        <begin position="335"/>
        <end position="546"/>
    </location>
</feature>
<dbReference type="AlphaFoldDB" id="A0A0G4HR07"/>
<evidence type="ECO:0000256" key="2">
    <source>
        <dbReference type="SAM" id="MobiDB-lite"/>
    </source>
</evidence>
<dbReference type="PhylomeDB" id="A0A0G4HR07"/>
<reference evidence="7" key="1">
    <citation type="submission" date="2014-11" db="EMBL/GenBank/DDBJ databases">
        <authorList>
            <person name="Otto D Thomas"/>
            <person name="Naeem Raeece"/>
        </authorList>
    </citation>
    <scope>NUCLEOTIDE SEQUENCE</scope>
</reference>
<evidence type="ECO:0008006" key="8">
    <source>
        <dbReference type="Google" id="ProtNLM"/>
    </source>
</evidence>
<feature type="domain" description="Purple acid phosphatase N-terminal" evidence="6">
    <location>
        <begin position="215"/>
        <end position="320"/>
    </location>
</feature>
<feature type="compositionally biased region" description="Low complexity" evidence="2">
    <location>
        <begin position="658"/>
        <end position="672"/>
    </location>
</feature>
<dbReference type="GO" id="GO:0046872">
    <property type="term" value="F:metal ion binding"/>
    <property type="evidence" value="ECO:0007669"/>
    <property type="project" value="InterPro"/>
</dbReference>
<feature type="signal peptide" evidence="3">
    <location>
        <begin position="1"/>
        <end position="31"/>
    </location>
</feature>
<dbReference type="CDD" id="cd00839">
    <property type="entry name" value="MPP_PAPs"/>
    <property type="match status" value="1"/>
</dbReference>
<dbReference type="Pfam" id="PF00149">
    <property type="entry name" value="Metallophos"/>
    <property type="match status" value="1"/>
</dbReference>